<keyword evidence="1" id="KW-1185">Reference proteome</keyword>
<dbReference type="AlphaFoldDB" id="A0A7E4UYN9"/>
<accession>A0A7E4UYN9</accession>
<proteinExistence type="predicted"/>
<reference evidence="1" key="1">
    <citation type="journal article" date="2013" name="Genetics">
        <title>The draft genome and transcriptome of Panagrellus redivivus are shaped by the harsh demands of a free-living lifestyle.</title>
        <authorList>
            <person name="Srinivasan J."/>
            <person name="Dillman A.R."/>
            <person name="Macchietto M.G."/>
            <person name="Heikkinen L."/>
            <person name="Lakso M."/>
            <person name="Fracchia K.M."/>
            <person name="Antoshechkin I."/>
            <person name="Mortazavi A."/>
            <person name="Wong G."/>
            <person name="Sternberg P.W."/>
        </authorList>
    </citation>
    <scope>NUCLEOTIDE SEQUENCE [LARGE SCALE GENOMIC DNA]</scope>
    <source>
        <strain evidence="1">MT8872</strain>
    </source>
</reference>
<reference evidence="2" key="2">
    <citation type="submission" date="2020-10" db="UniProtKB">
        <authorList>
            <consortium name="WormBaseParasite"/>
        </authorList>
    </citation>
    <scope>IDENTIFICATION</scope>
</reference>
<evidence type="ECO:0000313" key="2">
    <source>
        <dbReference type="WBParaSite" id="Pan_g14439.t1"/>
    </source>
</evidence>
<name>A0A7E4UYN9_PANRE</name>
<evidence type="ECO:0000313" key="1">
    <source>
        <dbReference type="Proteomes" id="UP000492821"/>
    </source>
</evidence>
<protein>
    <submittedName>
        <fullName evidence="2">Peptidase S1 domain-containing protein</fullName>
    </submittedName>
</protein>
<sequence>MTLEHALPQGASNYPQSKWYTSVYHRLPNYWCSSLVGKANGEEVQLIIGITDPCLEEAEFSQKSWNLPIKCQG</sequence>
<dbReference type="Proteomes" id="UP000492821">
    <property type="component" value="Unassembled WGS sequence"/>
</dbReference>
<dbReference type="WBParaSite" id="Pan_g14439.t1">
    <property type="protein sequence ID" value="Pan_g14439.t1"/>
    <property type="gene ID" value="Pan_g14439"/>
</dbReference>
<organism evidence="1 2">
    <name type="scientific">Panagrellus redivivus</name>
    <name type="common">Microworm</name>
    <dbReference type="NCBI Taxonomy" id="6233"/>
    <lineage>
        <taxon>Eukaryota</taxon>
        <taxon>Metazoa</taxon>
        <taxon>Ecdysozoa</taxon>
        <taxon>Nematoda</taxon>
        <taxon>Chromadorea</taxon>
        <taxon>Rhabditida</taxon>
        <taxon>Tylenchina</taxon>
        <taxon>Panagrolaimomorpha</taxon>
        <taxon>Panagrolaimoidea</taxon>
        <taxon>Panagrolaimidae</taxon>
        <taxon>Panagrellus</taxon>
    </lineage>
</organism>